<evidence type="ECO:0000256" key="5">
    <source>
        <dbReference type="ARBA" id="ARBA00022737"/>
    </source>
</evidence>
<dbReference type="GO" id="GO:0007029">
    <property type="term" value="P:endoplasmic reticulum organization"/>
    <property type="evidence" value="ECO:0007669"/>
    <property type="project" value="TreeGrafter"/>
</dbReference>
<keyword evidence="8" id="KW-0653">Protein transport</keyword>
<evidence type="ECO:0000256" key="4">
    <source>
        <dbReference type="ARBA" id="ARBA00022574"/>
    </source>
</evidence>
<dbReference type="PANTHER" id="PTHR13923">
    <property type="entry name" value="SEC31-RELATED PROTEIN"/>
    <property type="match status" value="1"/>
</dbReference>
<keyword evidence="4 9" id="KW-0853">WD repeat</keyword>
<dbReference type="InterPro" id="IPR040251">
    <property type="entry name" value="SEC31-like"/>
</dbReference>
<dbReference type="InterPro" id="IPR001680">
    <property type="entry name" value="WD40_rpt"/>
</dbReference>
<evidence type="ECO:0000313" key="10">
    <source>
        <dbReference type="EMBL" id="CAH1440569.1"/>
    </source>
</evidence>
<comment type="subcellular location">
    <subcellularLocation>
        <location evidence="1">Endoplasmic reticulum</location>
    </subcellularLocation>
</comment>
<proteinExistence type="inferred from homology"/>
<dbReference type="PANTHER" id="PTHR13923:SF11">
    <property type="entry name" value="SECRETORY 31, ISOFORM D"/>
    <property type="match status" value="1"/>
</dbReference>
<dbReference type="SMART" id="SM00320">
    <property type="entry name" value="WD40"/>
    <property type="match status" value="4"/>
</dbReference>
<feature type="repeat" description="WD" evidence="9">
    <location>
        <begin position="237"/>
        <end position="279"/>
    </location>
</feature>
<dbReference type="GO" id="GO:0005198">
    <property type="term" value="F:structural molecule activity"/>
    <property type="evidence" value="ECO:0007669"/>
    <property type="project" value="TreeGrafter"/>
</dbReference>
<keyword evidence="3" id="KW-0813">Transport</keyword>
<comment type="caution">
    <text evidence="10">The sequence shown here is derived from an EMBL/GenBank/DDBJ whole genome shotgun (WGS) entry which is preliminary data.</text>
</comment>
<evidence type="ECO:0000256" key="9">
    <source>
        <dbReference type="PROSITE-ProRule" id="PRU00221"/>
    </source>
</evidence>
<reference evidence="10 11" key="1">
    <citation type="submission" date="2022-01" db="EMBL/GenBank/DDBJ databases">
        <authorList>
            <person name="Xiong W."/>
            <person name="Schranz E."/>
        </authorList>
    </citation>
    <scope>NUCLEOTIDE SEQUENCE [LARGE SCALE GENOMIC DNA]</scope>
</reference>
<dbReference type="SUPFAM" id="SSF50978">
    <property type="entry name" value="WD40 repeat-like"/>
    <property type="match status" value="1"/>
</dbReference>
<keyword evidence="11" id="KW-1185">Reference proteome</keyword>
<name>A0AAU9NRX9_9ASTR</name>
<dbReference type="Pfam" id="PF00400">
    <property type="entry name" value="WD40"/>
    <property type="match status" value="1"/>
</dbReference>
<keyword evidence="7" id="KW-0931">ER-Golgi transport</keyword>
<dbReference type="Proteomes" id="UP001157418">
    <property type="component" value="Unassembled WGS sequence"/>
</dbReference>
<keyword evidence="6" id="KW-0256">Endoplasmic reticulum</keyword>
<dbReference type="GO" id="GO:0030127">
    <property type="term" value="C:COPII vesicle coat"/>
    <property type="evidence" value="ECO:0007669"/>
    <property type="project" value="TreeGrafter"/>
</dbReference>
<dbReference type="PROSITE" id="PS50082">
    <property type="entry name" value="WD_REPEATS_2"/>
    <property type="match status" value="1"/>
</dbReference>
<dbReference type="Gene3D" id="2.130.10.10">
    <property type="entry name" value="YVTN repeat-like/Quinoprotein amine dehydrogenase"/>
    <property type="match status" value="1"/>
</dbReference>
<evidence type="ECO:0000256" key="6">
    <source>
        <dbReference type="ARBA" id="ARBA00022824"/>
    </source>
</evidence>
<keyword evidence="5" id="KW-0677">Repeat</keyword>
<evidence type="ECO:0000256" key="8">
    <source>
        <dbReference type="ARBA" id="ARBA00022927"/>
    </source>
</evidence>
<evidence type="ECO:0000256" key="3">
    <source>
        <dbReference type="ARBA" id="ARBA00022448"/>
    </source>
</evidence>
<accession>A0AAU9NRX9</accession>
<gene>
    <name evidence="10" type="ORF">LVIROSA_LOCUS26697</name>
</gene>
<dbReference type="Gene3D" id="1.25.40.1030">
    <property type="match status" value="1"/>
</dbReference>
<organism evidence="10 11">
    <name type="scientific">Lactuca virosa</name>
    <dbReference type="NCBI Taxonomy" id="75947"/>
    <lineage>
        <taxon>Eukaryota</taxon>
        <taxon>Viridiplantae</taxon>
        <taxon>Streptophyta</taxon>
        <taxon>Embryophyta</taxon>
        <taxon>Tracheophyta</taxon>
        <taxon>Spermatophyta</taxon>
        <taxon>Magnoliopsida</taxon>
        <taxon>eudicotyledons</taxon>
        <taxon>Gunneridae</taxon>
        <taxon>Pentapetalae</taxon>
        <taxon>asterids</taxon>
        <taxon>campanulids</taxon>
        <taxon>Asterales</taxon>
        <taxon>Asteraceae</taxon>
        <taxon>Cichorioideae</taxon>
        <taxon>Cichorieae</taxon>
        <taxon>Lactucinae</taxon>
        <taxon>Lactuca</taxon>
    </lineage>
</organism>
<dbReference type="InterPro" id="IPR036322">
    <property type="entry name" value="WD40_repeat_dom_sf"/>
</dbReference>
<evidence type="ECO:0000256" key="7">
    <source>
        <dbReference type="ARBA" id="ARBA00022892"/>
    </source>
</evidence>
<dbReference type="EMBL" id="CAKMRJ010005412">
    <property type="protein sequence ID" value="CAH1440569.1"/>
    <property type="molecule type" value="Genomic_DNA"/>
</dbReference>
<dbReference type="GO" id="GO:0090110">
    <property type="term" value="P:COPII-coated vesicle cargo loading"/>
    <property type="evidence" value="ECO:0007669"/>
    <property type="project" value="TreeGrafter"/>
</dbReference>
<dbReference type="GO" id="GO:0070971">
    <property type="term" value="C:endoplasmic reticulum exit site"/>
    <property type="evidence" value="ECO:0007669"/>
    <property type="project" value="TreeGrafter"/>
</dbReference>
<evidence type="ECO:0000256" key="1">
    <source>
        <dbReference type="ARBA" id="ARBA00004240"/>
    </source>
</evidence>
<sequence>MGTSACVKEVDRSALVAFAPDAPFLAAGTMAGAVDMSFSSSANLEILNLDFRSDDRDLPVSGAVPSSEPFNRLSWGKSPSSGSEEFSLGLIAGGLVDGNIGVWNPRLLMSPEERENALVQQLSRHKGPVRGLEFKPTHFPPLKGSESSTHGEIAYLSWNKKVQPILASTSFYGTTVVWDLRKQKPIISFSDSVRRRCSVLQWHPDFATQLIVASEDDNSPSLRLWDMRNTMSPLRELVGHTKGVVAMEWCPHDSSYLLTCAKDNRTICWNTNSAEIVSELPAGTNWNFDVHWYPKLPGVISASSFDGKIGIYNIEACARYGVGEGHYGSAPLKAPKWYQRKAGVSFGFGGKLVFFSHNWFFIWSFRG</sequence>
<protein>
    <submittedName>
        <fullName evidence="10">Uncharacterized protein</fullName>
    </submittedName>
</protein>
<evidence type="ECO:0000256" key="2">
    <source>
        <dbReference type="ARBA" id="ARBA00009358"/>
    </source>
</evidence>
<dbReference type="AlphaFoldDB" id="A0AAU9NRX9"/>
<dbReference type="GO" id="GO:0015031">
    <property type="term" value="P:protein transport"/>
    <property type="evidence" value="ECO:0007669"/>
    <property type="project" value="UniProtKB-KW"/>
</dbReference>
<evidence type="ECO:0000313" key="11">
    <source>
        <dbReference type="Proteomes" id="UP001157418"/>
    </source>
</evidence>
<comment type="similarity">
    <text evidence="2">Belongs to the WD repeat SEC31 family.</text>
</comment>
<dbReference type="InterPro" id="IPR015943">
    <property type="entry name" value="WD40/YVTN_repeat-like_dom_sf"/>
</dbReference>